<dbReference type="SUPFAM" id="SSF53335">
    <property type="entry name" value="S-adenosyl-L-methionine-dependent methyltransferases"/>
    <property type="match status" value="1"/>
</dbReference>
<keyword evidence="3" id="KW-1185">Reference proteome</keyword>
<sequence>MSNVNKDYWNAQLYDENHSFVSNYGSNILELLKVKEGEMILDLGCGTGDIANKLYEKGAKVFAVDLSKNMIAAAKSKYPNITFGVMNATDLEYENMFEAVFSNATLHWVKPPIKALQCIYKSLKDGGRFVAEFGGKGNVSIITNEIINQIRLSGNEFNEQNNPWYYPSVAEYTTLMEEVGFRVTFAQHIDRPTPLNGEGGLKNWINMFGQQLLDGIDDRLKEQIIVNVENALKPNLFKEGYWEADYKRIRVIGVK</sequence>
<evidence type="ECO:0000313" key="2">
    <source>
        <dbReference type="EMBL" id="SOB92031.1"/>
    </source>
</evidence>
<feature type="domain" description="Methyltransferase type 11" evidence="1">
    <location>
        <begin position="41"/>
        <end position="130"/>
    </location>
</feature>
<reference evidence="3" key="1">
    <citation type="submission" date="2017-08" db="EMBL/GenBank/DDBJ databases">
        <authorList>
            <person name="Varghese N."/>
            <person name="Submissions S."/>
        </authorList>
    </citation>
    <scope>NUCLEOTIDE SEQUENCE [LARGE SCALE GENOMIC DNA]</scope>
    <source>
        <strain evidence="3">JC22</strain>
    </source>
</reference>
<dbReference type="CDD" id="cd02440">
    <property type="entry name" value="AdoMet_MTases"/>
    <property type="match status" value="1"/>
</dbReference>
<evidence type="ECO:0000313" key="3">
    <source>
        <dbReference type="Proteomes" id="UP000219636"/>
    </source>
</evidence>
<dbReference type="RefSeq" id="WP_097071989.1">
    <property type="nucleotide sequence ID" value="NZ_OBMQ01000001.1"/>
</dbReference>
<organism evidence="2 3">
    <name type="scientific">Ureibacillus xyleni</name>
    <dbReference type="NCBI Taxonomy" id="614648"/>
    <lineage>
        <taxon>Bacteria</taxon>
        <taxon>Bacillati</taxon>
        <taxon>Bacillota</taxon>
        <taxon>Bacilli</taxon>
        <taxon>Bacillales</taxon>
        <taxon>Caryophanaceae</taxon>
        <taxon>Ureibacillus</taxon>
    </lineage>
</organism>
<name>A0A285RD89_9BACL</name>
<accession>A0A285RD89</accession>
<proteinExistence type="predicted"/>
<dbReference type="AlphaFoldDB" id="A0A285RD89"/>
<dbReference type="Proteomes" id="UP000219636">
    <property type="component" value="Unassembled WGS sequence"/>
</dbReference>
<dbReference type="InterPro" id="IPR029063">
    <property type="entry name" value="SAM-dependent_MTases_sf"/>
</dbReference>
<evidence type="ECO:0000259" key="1">
    <source>
        <dbReference type="Pfam" id="PF08241"/>
    </source>
</evidence>
<keyword evidence="2" id="KW-0808">Transferase</keyword>
<dbReference type="GO" id="GO:0032259">
    <property type="term" value="P:methylation"/>
    <property type="evidence" value="ECO:0007669"/>
    <property type="project" value="UniProtKB-KW"/>
</dbReference>
<dbReference type="PANTHER" id="PTHR43861:SF1">
    <property type="entry name" value="TRANS-ACONITATE 2-METHYLTRANSFERASE"/>
    <property type="match status" value="1"/>
</dbReference>
<protein>
    <submittedName>
        <fullName evidence="2">Methyltransferase family protein</fullName>
    </submittedName>
</protein>
<dbReference type="Gene3D" id="3.40.50.150">
    <property type="entry name" value="Vaccinia Virus protein VP39"/>
    <property type="match status" value="1"/>
</dbReference>
<dbReference type="GO" id="GO:0008757">
    <property type="term" value="F:S-adenosylmethionine-dependent methyltransferase activity"/>
    <property type="evidence" value="ECO:0007669"/>
    <property type="project" value="InterPro"/>
</dbReference>
<keyword evidence="2" id="KW-0489">Methyltransferase</keyword>
<dbReference type="OrthoDB" id="9760689at2"/>
<dbReference type="PANTHER" id="PTHR43861">
    <property type="entry name" value="TRANS-ACONITATE 2-METHYLTRANSFERASE-RELATED"/>
    <property type="match status" value="1"/>
</dbReference>
<dbReference type="Pfam" id="PF08241">
    <property type="entry name" value="Methyltransf_11"/>
    <property type="match status" value="1"/>
</dbReference>
<dbReference type="EMBL" id="OBMQ01000001">
    <property type="protein sequence ID" value="SOB92031.1"/>
    <property type="molecule type" value="Genomic_DNA"/>
</dbReference>
<gene>
    <name evidence="2" type="ORF">SAMN05880501_101431</name>
</gene>
<dbReference type="InterPro" id="IPR013216">
    <property type="entry name" value="Methyltransf_11"/>
</dbReference>